<dbReference type="EMBL" id="JAAGAX010000008">
    <property type="protein sequence ID" value="KAF2307902.1"/>
    <property type="molecule type" value="Genomic_DNA"/>
</dbReference>
<organism evidence="2 3">
    <name type="scientific">Hevea brasiliensis</name>
    <name type="common">Para rubber tree</name>
    <name type="synonym">Siphonia brasiliensis</name>
    <dbReference type="NCBI Taxonomy" id="3981"/>
    <lineage>
        <taxon>Eukaryota</taxon>
        <taxon>Viridiplantae</taxon>
        <taxon>Streptophyta</taxon>
        <taxon>Embryophyta</taxon>
        <taxon>Tracheophyta</taxon>
        <taxon>Spermatophyta</taxon>
        <taxon>Magnoliopsida</taxon>
        <taxon>eudicotyledons</taxon>
        <taxon>Gunneridae</taxon>
        <taxon>Pentapetalae</taxon>
        <taxon>rosids</taxon>
        <taxon>fabids</taxon>
        <taxon>Malpighiales</taxon>
        <taxon>Euphorbiaceae</taxon>
        <taxon>Crotonoideae</taxon>
        <taxon>Micrandreae</taxon>
        <taxon>Hevea</taxon>
    </lineage>
</organism>
<dbReference type="GO" id="GO:0003924">
    <property type="term" value="F:GTPase activity"/>
    <property type="evidence" value="ECO:0007669"/>
    <property type="project" value="InterPro"/>
</dbReference>
<dbReference type="NCBIfam" id="TIGR00231">
    <property type="entry name" value="small_GTP"/>
    <property type="match status" value="1"/>
</dbReference>
<dbReference type="GO" id="GO:1990904">
    <property type="term" value="C:ribonucleoprotein complex"/>
    <property type="evidence" value="ECO:0007669"/>
    <property type="project" value="TreeGrafter"/>
</dbReference>
<dbReference type="Gene3D" id="3.40.50.300">
    <property type="entry name" value="P-loop containing nucleotide triphosphate hydrolases"/>
    <property type="match status" value="1"/>
</dbReference>
<dbReference type="InterPro" id="IPR005225">
    <property type="entry name" value="Small_GTP-bd"/>
</dbReference>
<evidence type="ECO:0000313" key="2">
    <source>
        <dbReference type="EMBL" id="KAF2307902.1"/>
    </source>
</evidence>
<reference evidence="2 3" key="1">
    <citation type="journal article" date="2020" name="Mol. Plant">
        <title>The Chromosome-Based Rubber Tree Genome Provides New Insights into Spurge Genome Evolution and Rubber Biosynthesis.</title>
        <authorList>
            <person name="Liu J."/>
            <person name="Shi C."/>
            <person name="Shi C.C."/>
            <person name="Li W."/>
            <person name="Zhang Q.J."/>
            <person name="Zhang Y."/>
            <person name="Li K."/>
            <person name="Lu H.F."/>
            <person name="Shi C."/>
            <person name="Zhu S.T."/>
            <person name="Xiao Z.Y."/>
            <person name="Nan H."/>
            <person name="Yue Y."/>
            <person name="Zhu X.G."/>
            <person name="Wu Y."/>
            <person name="Hong X.N."/>
            <person name="Fan G.Y."/>
            <person name="Tong Y."/>
            <person name="Zhang D."/>
            <person name="Mao C.L."/>
            <person name="Liu Y.L."/>
            <person name="Hao S.J."/>
            <person name="Liu W.Q."/>
            <person name="Lv M.Q."/>
            <person name="Zhang H.B."/>
            <person name="Liu Y."/>
            <person name="Hu-Tang G.R."/>
            <person name="Wang J.P."/>
            <person name="Wang J.H."/>
            <person name="Sun Y.H."/>
            <person name="Ni S.B."/>
            <person name="Chen W.B."/>
            <person name="Zhang X.C."/>
            <person name="Jiao Y.N."/>
            <person name="Eichler E.E."/>
            <person name="Li G.H."/>
            <person name="Liu X."/>
            <person name="Gao L.Z."/>
        </authorList>
    </citation>
    <scope>NUCLEOTIDE SEQUENCE [LARGE SCALE GENOMIC DNA]</scope>
    <source>
        <strain evidence="3">cv. GT1</strain>
        <tissue evidence="2">Leaf</tissue>
    </source>
</reference>
<evidence type="ECO:0000259" key="1">
    <source>
        <dbReference type="PROSITE" id="PS51722"/>
    </source>
</evidence>
<name>A0A6A6M2L3_HEVBR</name>
<dbReference type="Proteomes" id="UP000467840">
    <property type="component" value="Chromosome 9"/>
</dbReference>
<keyword evidence="3" id="KW-1185">Reference proteome</keyword>
<dbReference type="GO" id="GO:0005829">
    <property type="term" value="C:cytosol"/>
    <property type="evidence" value="ECO:0007669"/>
    <property type="project" value="TreeGrafter"/>
</dbReference>
<dbReference type="AlphaFoldDB" id="A0A6A6M2L3"/>
<proteinExistence type="predicted"/>
<dbReference type="PANTHER" id="PTHR42908">
    <property type="entry name" value="TRANSLATION ELONGATION FACTOR-RELATED"/>
    <property type="match status" value="1"/>
</dbReference>
<dbReference type="PROSITE" id="PS51722">
    <property type="entry name" value="G_TR_2"/>
    <property type="match status" value="1"/>
</dbReference>
<dbReference type="PANTHER" id="PTHR42908:SF8">
    <property type="entry name" value="TR-TYPE G DOMAIN-CONTAINING PROTEIN"/>
    <property type="match status" value="1"/>
</dbReference>
<gene>
    <name evidence="2" type="ORF">GH714_033273</name>
</gene>
<dbReference type="GO" id="GO:0005525">
    <property type="term" value="F:GTP binding"/>
    <property type="evidence" value="ECO:0007669"/>
    <property type="project" value="InterPro"/>
</dbReference>
<dbReference type="PRINTS" id="PR00315">
    <property type="entry name" value="ELONGATNFCT"/>
</dbReference>
<protein>
    <recommendedName>
        <fullName evidence="1">Tr-type G domain-containing protein</fullName>
    </recommendedName>
</protein>
<dbReference type="InterPro" id="IPR000795">
    <property type="entry name" value="T_Tr_GTP-bd_dom"/>
</dbReference>
<dbReference type="SUPFAM" id="SSF52540">
    <property type="entry name" value="P-loop containing nucleoside triphosphate hydrolases"/>
    <property type="match status" value="1"/>
</dbReference>
<dbReference type="Pfam" id="PF00009">
    <property type="entry name" value="GTP_EFTU"/>
    <property type="match status" value="1"/>
</dbReference>
<evidence type="ECO:0000313" key="3">
    <source>
        <dbReference type="Proteomes" id="UP000467840"/>
    </source>
</evidence>
<dbReference type="InterPro" id="IPR027417">
    <property type="entry name" value="P-loop_NTPase"/>
</dbReference>
<sequence length="224" mass="25571">MVFEGFNFQHNPPKTPWLRLKASSLGFGDMVLNTLEKKAQLMRRRYIRNVAIVAYVDYGKTTLVDAMLKQSKVFRDNQFVQERIMESNDLERERVITILSKNTSMTNENTKINRVDTPGHSDFEVPILGHVGNVSSSFMGLSYEKIDAALPLSVDSVEGPTPQTRFVWKKALEFGHAVVVVVNKIDNSSARPDYVINSTFELFTELMLQMNRYFNDVFQGFASM</sequence>
<accession>A0A6A6M2L3</accession>
<feature type="domain" description="Tr-type G" evidence="1">
    <location>
        <begin position="45"/>
        <end position="224"/>
    </location>
</feature>
<comment type="caution">
    <text evidence="2">The sequence shown here is derived from an EMBL/GenBank/DDBJ whole genome shotgun (WGS) entry which is preliminary data.</text>
</comment>